<organism evidence="1 2">
    <name type="scientific">Paenibacillus sepulcri</name>
    <dbReference type="NCBI Taxonomy" id="359917"/>
    <lineage>
        <taxon>Bacteria</taxon>
        <taxon>Bacillati</taxon>
        <taxon>Bacillota</taxon>
        <taxon>Bacilli</taxon>
        <taxon>Bacillales</taxon>
        <taxon>Paenibacillaceae</taxon>
        <taxon>Paenibacillus</taxon>
    </lineage>
</organism>
<protein>
    <submittedName>
        <fullName evidence="1">Uncharacterized protein</fullName>
    </submittedName>
</protein>
<proteinExistence type="predicted"/>
<keyword evidence="2" id="KW-1185">Reference proteome</keyword>
<sequence>MNKVIQNVNVLDITTAAEQTMDDVSMIRNVNLLLYSTATVGLLANVAQNNINVRVEIPEGVKLHMVNDRYEVGAAAEGDCPQYLLVNGTIVIRPEADAESLERGIAGIIVNGTIFCPEGVLSVVQRKIIQHNGRLASYMDNALLINDPVHIDDLFLRKLPSGSRVSFSGKAVLLDAVDTALLDEKLHNAEFTGELVIREELLAALSGRLVNPHKAKIVTIPADTYYIDRDLTLDAGVLQRLPHRRIHATSMLRFE</sequence>
<gene>
    <name evidence="1" type="ORF">K0U00_39130</name>
</gene>
<comment type="caution">
    <text evidence="1">The sequence shown here is derived from an EMBL/GenBank/DDBJ whole genome shotgun (WGS) entry which is preliminary data.</text>
</comment>
<feature type="non-terminal residue" evidence="1">
    <location>
        <position position="255"/>
    </location>
</feature>
<evidence type="ECO:0000313" key="1">
    <source>
        <dbReference type="EMBL" id="MBW7460092.1"/>
    </source>
</evidence>
<reference evidence="1 2" key="1">
    <citation type="submission" date="2021-07" db="EMBL/GenBank/DDBJ databases">
        <title>Paenibacillus radiodurans sp. nov., isolated from the southeastern edge of Tengger Desert.</title>
        <authorList>
            <person name="Zhang G."/>
        </authorList>
    </citation>
    <scope>NUCLEOTIDE SEQUENCE [LARGE SCALE GENOMIC DNA]</scope>
    <source>
        <strain evidence="1 2">CCM 7311</strain>
    </source>
</reference>
<evidence type="ECO:0000313" key="2">
    <source>
        <dbReference type="Proteomes" id="UP001519887"/>
    </source>
</evidence>
<accession>A0ABS7CGZ4</accession>
<dbReference type="EMBL" id="JAHZIK010002013">
    <property type="protein sequence ID" value="MBW7460092.1"/>
    <property type="molecule type" value="Genomic_DNA"/>
</dbReference>
<name>A0ABS7CGZ4_9BACL</name>
<dbReference type="Proteomes" id="UP001519887">
    <property type="component" value="Unassembled WGS sequence"/>
</dbReference>